<gene>
    <name evidence="1" type="ORF">CR492_05645</name>
</gene>
<proteinExistence type="predicted"/>
<accession>A0A2J7TJ61</accession>
<evidence type="ECO:0000313" key="2">
    <source>
        <dbReference type="Proteomes" id="UP000236286"/>
    </source>
</evidence>
<sequence length="305" mass="34661">MREPMLDDQTGQQPAVAAPVVRPAEAAAGKTGARGVAIVANDRISDWLLPFLESYAATNAKTPLYLIPYDDNLTLTRRAADIYGVHLVTEDSRELDALASRLYPLFPGHRRRLRKFLSLALPLDEVLYIDVDTILFRDVSEAFGKLEPGKTDFIMASTSDEYVYNKKRAKYDFLRDVRLFNDGFFITSNKILSLQHFYEVIERDEAIFHDVRKHGMLFAQPLSNFITHRRGLKIASLTERVPGASDESFYKAQDVTFDVEGLPLDGAKDRIFFAHWAGATSLPSRRVFDKAWLDYSKRAHARLKL</sequence>
<dbReference type="InterPro" id="IPR029044">
    <property type="entry name" value="Nucleotide-diphossugar_trans"/>
</dbReference>
<evidence type="ECO:0008006" key="3">
    <source>
        <dbReference type="Google" id="ProtNLM"/>
    </source>
</evidence>
<reference evidence="1 2" key="1">
    <citation type="submission" date="2017-10" db="EMBL/GenBank/DDBJ databases">
        <title>Genome announcement of Methylocella silvestris TVC from permafrost.</title>
        <authorList>
            <person name="Wang J."/>
            <person name="Geng K."/>
            <person name="Ul-Haque F."/>
            <person name="Crombie A.T."/>
            <person name="Street L.E."/>
            <person name="Wookey P.A."/>
            <person name="Murrell J.C."/>
            <person name="Pratscher J."/>
        </authorList>
    </citation>
    <scope>NUCLEOTIDE SEQUENCE [LARGE SCALE GENOMIC DNA]</scope>
    <source>
        <strain evidence="1 2">TVC</strain>
    </source>
</reference>
<evidence type="ECO:0000313" key="1">
    <source>
        <dbReference type="EMBL" id="PNG26813.1"/>
    </source>
</evidence>
<dbReference type="Proteomes" id="UP000236286">
    <property type="component" value="Unassembled WGS sequence"/>
</dbReference>
<dbReference type="OrthoDB" id="8440172at2"/>
<protein>
    <recommendedName>
        <fullName evidence="3">Glycosyl transferase family 8</fullName>
    </recommendedName>
</protein>
<dbReference type="EMBL" id="PDZR01000004">
    <property type="protein sequence ID" value="PNG26813.1"/>
    <property type="molecule type" value="Genomic_DNA"/>
</dbReference>
<comment type="caution">
    <text evidence="1">The sequence shown here is derived from an EMBL/GenBank/DDBJ whole genome shotgun (WGS) entry which is preliminary data.</text>
</comment>
<dbReference type="Gene3D" id="3.90.550.10">
    <property type="entry name" value="Spore Coat Polysaccharide Biosynthesis Protein SpsA, Chain A"/>
    <property type="match status" value="1"/>
</dbReference>
<dbReference type="AlphaFoldDB" id="A0A2J7TJ61"/>
<organism evidence="1 2">
    <name type="scientific">Methylocella silvestris</name>
    <dbReference type="NCBI Taxonomy" id="199596"/>
    <lineage>
        <taxon>Bacteria</taxon>
        <taxon>Pseudomonadati</taxon>
        <taxon>Pseudomonadota</taxon>
        <taxon>Alphaproteobacteria</taxon>
        <taxon>Hyphomicrobiales</taxon>
        <taxon>Beijerinckiaceae</taxon>
        <taxon>Methylocella</taxon>
    </lineage>
</organism>
<name>A0A2J7TJ61_METSI</name>
<dbReference type="SUPFAM" id="SSF53448">
    <property type="entry name" value="Nucleotide-diphospho-sugar transferases"/>
    <property type="match status" value="1"/>
</dbReference>